<dbReference type="InterPro" id="IPR050093">
    <property type="entry name" value="ABC_SmlMolc_Importer"/>
</dbReference>
<evidence type="ECO:0000256" key="1">
    <source>
        <dbReference type="ARBA" id="ARBA00022448"/>
    </source>
</evidence>
<dbReference type="Proteomes" id="UP001211097">
    <property type="component" value="Chromosome"/>
</dbReference>
<dbReference type="PROSITE" id="PS00211">
    <property type="entry name" value="ABC_TRANSPORTER_1"/>
    <property type="match status" value="1"/>
</dbReference>
<dbReference type="KEGG" id="pyt:PKF023_08290"/>
<evidence type="ECO:0000256" key="3">
    <source>
        <dbReference type="ARBA" id="ARBA00022519"/>
    </source>
</evidence>
<dbReference type="InterPro" id="IPR008995">
    <property type="entry name" value="Mo/tungstate-bd_C_term_dom"/>
</dbReference>
<dbReference type="InterPro" id="IPR027417">
    <property type="entry name" value="P-loop_NTPase"/>
</dbReference>
<dbReference type="PANTHER" id="PTHR42781">
    <property type="entry name" value="SPERMIDINE/PUTRESCINE IMPORT ATP-BINDING PROTEIN POTA"/>
    <property type="match status" value="1"/>
</dbReference>
<sequence>MLKLKINQTLPNPLQINLECAPGQLHALVGPSGSGKTSTLRTIAGLSQAKFGKIECDGETWFEASELSGVIKNLAPAQRSCGFLFQQYALFPHLSAVENVIIPLQNSTYEVSERKEIAQDWLNRMGIAELAHRLPNQLSGGQQQRVALARALARQPKILLLDEPFSAVDAPTRQSLYKTLADLRKDLNIPILLVTHDLREADLLADRITVIDNGISLQTAPPQVLFQKPRNSRVAELVGISNMFHGIFNAGNLTWDGCEKTFTVADKGKIPSNAQVAWVIPQDGLRINNTPTSSSIPATTAEISSLGQIAVVQLQIQNSSHKIEWVASASEVKRLGMEVGSQMHIEFDGDQIHIMPLRPINDPRRFVDH</sequence>
<dbReference type="SUPFAM" id="SSF52540">
    <property type="entry name" value="P-loop containing nucleoside triphosphate hydrolases"/>
    <property type="match status" value="1"/>
</dbReference>
<keyword evidence="2" id="KW-1003">Cell membrane</keyword>
<name>A0A9C7FI15_9BURK</name>
<dbReference type="EMBL" id="AP026973">
    <property type="protein sequence ID" value="BDT77026.1"/>
    <property type="molecule type" value="Genomic_DNA"/>
</dbReference>
<dbReference type="SMART" id="SM00382">
    <property type="entry name" value="AAA"/>
    <property type="match status" value="1"/>
</dbReference>
<keyword evidence="1" id="KW-0813">Transport</keyword>
<dbReference type="PROSITE" id="PS50893">
    <property type="entry name" value="ABC_TRANSPORTER_2"/>
    <property type="match status" value="1"/>
</dbReference>
<dbReference type="AlphaFoldDB" id="A0A9C7FI15"/>
<dbReference type="GO" id="GO:0005524">
    <property type="term" value="F:ATP binding"/>
    <property type="evidence" value="ECO:0007669"/>
    <property type="project" value="UniProtKB-KW"/>
</dbReference>
<keyword evidence="3" id="KW-0997">Cell inner membrane</keyword>
<dbReference type="RefSeq" id="WP_281743421.1">
    <property type="nucleotide sequence ID" value="NZ_AP026973.1"/>
</dbReference>
<gene>
    <name evidence="7" type="primary">modC</name>
    <name evidence="7" type="ORF">PKF023_08290</name>
</gene>
<dbReference type="GO" id="GO:0016887">
    <property type="term" value="F:ATP hydrolysis activity"/>
    <property type="evidence" value="ECO:0007669"/>
    <property type="project" value="InterPro"/>
</dbReference>
<accession>A0A9C7FI15</accession>
<dbReference type="InterPro" id="IPR003593">
    <property type="entry name" value="AAA+_ATPase"/>
</dbReference>
<evidence type="ECO:0000256" key="4">
    <source>
        <dbReference type="ARBA" id="ARBA00022741"/>
    </source>
</evidence>
<keyword evidence="5" id="KW-0067">ATP-binding</keyword>
<organism evidence="7">
    <name type="scientific">Polynucleobacter yangtzensis</name>
    <dbReference type="NCBI Taxonomy" id="1743159"/>
    <lineage>
        <taxon>Bacteria</taxon>
        <taxon>Pseudomonadati</taxon>
        <taxon>Pseudomonadota</taxon>
        <taxon>Betaproteobacteria</taxon>
        <taxon>Burkholderiales</taxon>
        <taxon>Burkholderiaceae</taxon>
        <taxon>Polynucleobacter</taxon>
    </lineage>
</organism>
<evidence type="ECO:0000259" key="6">
    <source>
        <dbReference type="PROSITE" id="PS50893"/>
    </source>
</evidence>
<reference evidence="7" key="1">
    <citation type="submission" date="2022-11" db="EMBL/GenBank/DDBJ databases">
        <title>Complete Genome Sequences of three Polynucleobacter sp. Subcluster PnecC Strains KF022, KF023, and KF032 Isolated from a Shallow Eutrophic Lake in Japan.</title>
        <authorList>
            <person name="Ogata Y."/>
            <person name="Watanabe K."/>
            <person name="Takemine S."/>
            <person name="Shindo C."/>
            <person name="Kurokawa R."/>
            <person name="Suda W."/>
        </authorList>
    </citation>
    <scope>NUCLEOTIDE SEQUENCE</scope>
    <source>
        <strain evidence="7">KF023</strain>
    </source>
</reference>
<proteinExistence type="predicted"/>
<dbReference type="Gene3D" id="3.40.50.300">
    <property type="entry name" value="P-loop containing nucleotide triphosphate hydrolases"/>
    <property type="match status" value="1"/>
</dbReference>
<protein>
    <submittedName>
        <fullName evidence="7">ABC transporter</fullName>
    </submittedName>
</protein>
<dbReference type="SUPFAM" id="SSF50331">
    <property type="entry name" value="MOP-like"/>
    <property type="match status" value="1"/>
</dbReference>
<dbReference type="Pfam" id="PF00005">
    <property type="entry name" value="ABC_tran"/>
    <property type="match status" value="1"/>
</dbReference>
<evidence type="ECO:0000256" key="2">
    <source>
        <dbReference type="ARBA" id="ARBA00022475"/>
    </source>
</evidence>
<dbReference type="InterPro" id="IPR003439">
    <property type="entry name" value="ABC_transporter-like_ATP-bd"/>
</dbReference>
<keyword evidence="3" id="KW-0472">Membrane</keyword>
<dbReference type="PANTHER" id="PTHR42781:SF4">
    <property type="entry name" value="SPERMIDINE_PUTRESCINE IMPORT ATP-BINDING PROTEIN POTA"/>
    <property type="match status" value="1"/>
</dbReference>
<evidence type="ECO:0000256" key="5">
    <source>
        <dbReference type="ARBA" id="ARBA00022840"/>
    </source>
</evidence>
<dbReference type="InterPro" id="IPR017871">
    <property type="entry name" value="ABC_transporter-like_CS"/>
</dbReference>
<feature type="domain" description="ABC transporter" evidence="6">
    <location>
        <begin position="1"/>
        <end position="238"/>
    </location>
</feature>
<keyword evidence="4" id="KW-0547">Nucleotide-binding</keyword>
<evidence type="ECO:0000313" key="7">
    <source>
        <dbReference type="EMBL" id="BDT77026.1"/>
    </source>
</evidence>